<dbReference type="RefSeq" id="WP_195130469.1">
    <property type="nucleotide sequence ID" value="NZ_JADLQX010000011.1"/>
</dbReference>
<dbReference type="EMBL" id="JADLQX010000011">
    <property type="protein sequence ID" value="MBF6299190.1"/>
    <property type="molecule type" value="Genomic_DNA"/>
</dbReference>
<accession>A0ABS0CRN2</accession>
<gene>
    <name evidence="3" type="ORF">IU459_16805</name>
</gene>
<evidence type="ECO:0000313" key="3">
    <source>
        <dbReference type="EMBL" id="MBF6299190.1"/>
    </source>
</evidence>
<sequence length="126" mass="13926">MTRFLRATVALGGLVAAGALLVPATASAQPGPGGALLETTCSFAQIDAAVHAQFPEFAARLDAHPDRKAKLQEFLSLPVDQRKQRAKEFLDTHPDAKRKFEEHRDSPRAQEHRDKIRVVLDTCHNY</sequence>
<dbReference type="InterPro" id="IPR038378">
    <property type="entry name" value="MHB_sf"/>
</dbReference>
<dbReference type="Proteomes" id="UP000702209">
    <property type="component" value="Unassembled WGS sequence"/>
</dbReference>
<dbReference type="InterPro" id="IPR032407">
    <property type="entry name" value="MHB"/>
</dbReference>
<reference evidence="3 4" key="1">
    <citation type="submission" date="2020-10" db="EMBL/GenBank/DDBJ databases">
        <title>Identification of Nocardia species via Next-generation sequencing and recognition of intraspecies genetic diversity.</title>
        <authorList>
            <person name="Li P."/>
            <person name="Li P."/>
            <person name="Lu B."/>
        </authorList>
    </citation>
    <scope>NUCLEOTIDE SEQUENCE [LARGE SCALE GENOMIC DNA]</scope>
    <source>
        <strain evidence="3 4">BJ06-0157</strain>
    </source>
</reference>
<keyword evidence="2" id="KW-0732">Signal</keyword>
<protein>
    <submittedName>
        <fullName evidence="3">Hemophore-related protein</fullName>
    </submittedName>
</protein>
<feature type="signal peptide" evidence="2">
    <location>
        <begin position="1"/>
        <end position="28"/>
    </location>
</feature>
<evidence type="ECO:0000313" key="4">
    <source>
        <dbReference type="Proteomes" id="UP000702209"/>
    </source>
</evidence>
<dbReference type="NCBIfam" id="TIGR04529">
    <property type="entry name" value="MTB_hemophore"/>
    <property type="match status" value="1"/>
</dbReference>
<dbReference type="Gene3D" id="1.20.20.20">
    <property type="entry name" value="Haemophore, haem-binding domain"/>
    <property type="match status" value="1"/>
</dbReference>
<keyword evidence="4" id="KW-1185">Reference proteome</keyword>
<feature type="region of interest" description="Disordered" evidence="1">
    <location>
        <begin position="89"/>
        <end position="113"/>
    </location>
</feature>
<evidence type="ECO:0000256" key="2">
    <source>
        <dbReference type="SAM" id="SignalP"/>
    </source>
</evidence>
<organism evidence="3 4">
    <name type="scientific">Nocardia amamiensis</name>
    <dbReference type="NCBI Taxonomy" id="404578"/>
    <lineage>
        <taxon>Bacteria</taxon>
        <taxon>Bacillati</taxon>
        <taxon>Actinomycetota</taxon>
        <taxon>Actinomycetes</taxon>
        <taxon>Mycobacteriales</taxon>
        <taxon>Nocardiaceae</taxon>
        <taxon>Nocardia</taxon>
    </lineage>
</organism>
<comment type="caution">
    <text evidence="3">The sequence shown here is derived from an EMBL/GenBank/DDBJ whole genome shotgun (WGS) entry which is preliminary data.</text>
</comment>
<feature type="chain" id="PRO_5046619968" evidence="2">
    <location>
        <begin position="29"/>
        <end position="126"/>
    </location>
</feature>
<evidence type="ECO:0000256" key="1">
    <source>
        <dbReference type="SAM" id="MobiDB-lite"/>
    </source>
</evidence>
<name>A0ABS0CRN2_9NOCA</name>
<proteinExistence type="predicted"/>